<comment type="subcellular location">
    <subcellularLocation>
        <location evidence="1">Membrane</location>
        <topology evidence="1">Multi-pass membrane protein</topology>
    </subcellularLocation>
</comment>
<name>A0A6J6L0S5_9ZZZZ</name>
<evidence type="ECO:0000256" key="2">
    <source>
        <dbReference type="ARBA" id="ARBA00022692"/>
    </source>
</evidence>
<reference evidence="7" key="1">
    <citation type="submission" date="2020-05" db="EMBL/GenBank/DDBJ databases">
        <authorList>
            <person name="Chiriac C."/>
            <person name="Salcher M."/>
            <person name="Ghai R."/>
            <person name="Kavagutti S V."/>
        </authorList>
    </citation>
    <scope>NUCLEOTIDE SEQUENCE</scope>
</reference>
<evidence type="ECO:0000256" key="1">
    <source>
        <dbReference type="ARBA" id="ARBA00004141"/>
    </source>
</evidence>
<dbReference type="Pfam" id="PF07291">
    <property type="entry name" value="MauE"/>
    <property type="match status" value="1"/>
</dbReference>
<dbReference type="InterPro" id="IPR009908">
    <property type="entry name" value="Methylamine_util_MauE"/>
</dbReference>
<evidence type="ECO:0000313" key="7">
    <source>
        <dbReference type="EMBL" id="CAB4655451.1"/>
    </source>
</evidence>
<evidence type="ECO:0000256" key="5">
    <source>
        <dbReference type="SAM" id="Phobius"/>
    </source>
</evidence>
<dbReference type="AlphaFoldDB" id="A0A6J6L0S5"/>
<keyword evidence="3 5" id="KW-1133">Transmembrane helix</keyword>
<dbReference type="GO" id="GO:0016020">
    <property type="term" value="C:membrane"/>
    <property type="evidence" value="ECO:0007669"/>
    <property type="project" value="UniProtKB-SubCell"/>
</dbReference>
<dbReference type="EMBL" id="CAEZWH010000127">
    <property type="protein sequence ID" value="CAB4655451.1"/>
    <property type="molecule type" value="Genomic_DNA"/>
</dbReference>
<proteinExistence type="predicted"/>
<feature type="transmembrane region" description="Helical" evidence="5">
    <location>
        <begin position="66"/>
        <end position="84"/>
    </location>
</feature>
<accession>A0A6J6L0S5</accession>
<evidence type="ECO:0000256" key="4">
    <source>
        <dbReference type="ARBA" id="ARBA00023136"/>
    </source>
</evidence>
<protein>
    <submittedName>
        <fullName evidence="7">Unannotated protein</fullName>
    </submittedName>
</protein>
<evidence type="ECO:0000259" key="6">
    <source>
        <dbReference type="Pfam" id="PF07291"/>
    </source>
</evidence>
<dbReference type="GO" id="GO:0030416">
    <property type="term" value="P:methylamine metabolic process"/>
    <property type="evidence" value="ECO:0007669"/>
    <property type="project" value="InterPro"/>
</dbReference>
<sequence>MFSFAWWCASVVGVVFVFAGVQKILAGPDWLVQARKLGAPIWAIPSVRWVELVLGCLLVADVATAAVRLAALALLAAFTALLVARLREGVRPPCSCFGSRSAKPISWWNVTRNVGLMSLICLALLVNL</sequence>
<evidence type="ECO:0000256" key="3">
    <source>
        <dbReference type="ARBA" id="ARBA00022989"/>
    </source>
</evidence>
<keyword evidence="4 5" id="KW-0472">Membrane</keyword>
<gene>
    <name evidence="7" type="ORF">UFOPK2195_00714</name>
</gene>
<keyword evidence="2 5" id="KW-0812">Transmembrane</keyword>
<feature type="domain" description="Methylamine utilisation protein MauE" evidence="6">
    <location>
        <begin position="3"/>
        <end position="125"/>
    </location>
</feature>
<feature type="transmembrane region" description="Helical" evidence="5">
    <location>
        <begin position="105"/>
        <end position="126"/>
    </location>
</feature>
<feature type="transmembrane region" description="Helical" evidence="5">
    <location>
        <begin position="6"/>
        <end position="25"/>
    </location>
</feature>
<organism evidence="7">
    <name type="scientific">freshwater metagenome</name>
    <dbReference type="NCBI Taxonomy" id="449393"/>
    <lineage>
        <taxon>unclassified sequences</taxon>
        <taxon>metagenomes</taxon>
        <taxon>ecological metagenomes</taxon>
    </lineage>
</organism>